<dbReference type="HOGENOM" id="CLU_303821_0_0_6"/>
<feature type="coiled-coil region" evidence="1">
    <location>
        <begin position="385"/>
        <end position="432"/>
    </location>
</feature>
<name>I1XGQ0_METNJ</name>
<feature type="coiled-coil region" evidence="1">
    <location>
        <begin position="291"/>
        <end position="318"/>
    </location>
</feature>
<keyword evidence="1" id="KW-0175">Coiled coil</keyword>
<gene>
    <name evidence="2" type="ordered locus">Q7A_723</name>
</gene>
<dbReference type="KEGG" id="mej:Q7A_723"/>
<keyword evidence="3" id="KW-1185">Reference proteome</keyword>
<dbReference type="EMBL" id="CP003390">
    <property type="protein sequence ID" value="AFI83569.1"/>
    <property type="molecule type" value="Genomic_DNA"/>
</dbReference>
<dbReference type="eggNOG" id="COG0419">
    <property type="taxonomic scope" value="Bacteria"/>
</dbReference>
<sequence length="974" mass="112242">MNQQRTEDTIIYRKIILVDSAGLGFVEIPIDHHAILLGKGNVGKSSILNAIRLFLLPENNFHKSQLKFGFRVPKKDAYYSNDEAYQHYFPSSRSFLIIEVQNYVGTHCQILHRSNNLGYGRIFTPFEFNRIRHLFWELGNDDQGIGRAVDDLSVNSLTATLKKMSSHTQIASDPSKIKKLIYGTGDFLDPEAIRYALFPLLKPDDASIESLRALVLLLFEMNAGNKTVTTAIANIMEAGKKRDEDVLDFNIDAFFTKHDELKKEEARLTRIKNAQPAFQSLKASYSRYMQLQDLEARYQSFEKAVSEAESRLASERQSNDKVYESCKQTKLSADIYRQELADKRTGLKELLRADKALQIDSTRALKTYEQIRLEFPDDISDSDILDNLIADKQDKTEDIEALLNSEKNIQRRQHLEKKLSEKRAQYERLILSKENGAFRISEQINSQVQSVLAAVNKGLILANPNRALTTDEIDKLTQFSSLFTESNETYQFFDRNFQKQNAAVDIDEQRDISELKAEIVSYEKSLKSITVENDQNPLLKKKQLQDLQKQLEKTIADLEVVQHIGFHRKQMSDVSKRVEQNTKLLQETEQDLEKANTEFNNALSKLNDAKQDSEKIKSKSSNLILIKGRLKTLANRYPRLLEGEALPNELIEISIDLVNVFEEQLQLFDKLKVEVLSTLKDMHHERLFSFREILETPDDGIIMRAVQELSRVFDELPEQEAFLRARIHEHNESVASYTKILRDTSDYIARFENSLNRSFASVQINDLEKVEVNISVHPKFRNLIGEIVKLNIHGEQLPSEQFYDRLRVFVDEFFRDEESRLTMDKILTALSYKTQKRNESSMQAKEQSTSTTELINFQLVQVLLDRMTVNGMRVQMPLVYDEIANVNLDQFDWLLPHLEDNGFSLFSASTYSASSELIHKVGRFIEIGSTRTGRPYHQGRDIVCWNSEEGFEHAEASYLTGLELAEQTDWLEDD</sequence>
<dbReference type="Proteomes" id="UP000009144">
    <property type="component" value="Chromosome"/>
</dbReference>
<feature type="coiled-coil region" evidence="1">
    <location>
        <begin position="512"/>
        <end position="612"/>
    </location>
</feature>
<protein>
    <submittedName>
        <fullName evidence="2">Uncharacterized protein</fullName>
    </submittedName>
</protein>
<evidence type="ECO:0000313" key="3">
    <source>
        <dbReference type="Proteomes" id="UP000009144"/>
    </source>
</evidence>
<evidence type="ECO:0000256" key="1">
    <source>
        <dbReference type="SAM" id="Coils"/>
    </source>
</evidence>
<dbReference type="RefSeq" id="WP_014705944.1">
    <property type="nucleotide sequence ID" value="NC_017857.3"/>
</dbReference>
<reference evidence="2 3" key="2">
    <citation type="journal article" date="2013" name="Int. J. Syst. Evol. Microbiol.">
        <title>Methylophaga nitratireducenticrescens sp. nov. and Methylophaga frappieri sp. nov., isolated from the biofilm of the methanol-fed denitrification system treating the seawater at the Montreal Biodome.</title>
        <authorList>
            <person name="Villeneuve C."/>
            <person name="Martineau C."/>
            <person name="Mauffrey F."/>
            <person name="Villemur R."/>
        </authorList>
    </citation>
    <scope>NUCLEOTIDE SEQUENCE [LARGE SCALE GENOMIC DNA]</scope>
    <source>
        <strain evidence="2 3">JAM1</strain>
    </source>
</reference>
<dbReference type="AlphaFoldDB" id="I1XGQ0"/>
<proteinExistence type="predicted"/>
<dbReference type="STRING" id="754476.Q7A_723"/>
<dbReference type="OrthoDB" id="6187626at2"/>
<organism evidence="2 3">
    <name type="scientific">Methylophaga nitratireducenticrescens</name>
    <dbReference type="NCBI Taxonomy" id="754476"/>
    <lineage>
        <taxon>Bacteria</taxon>
        <taxon>Pseudomonadati</taxon>
        <taxon>Pseudomonadota</taxon>
        <taxon>Gammaproteobacteria</taxon>
        <taxon>Thiotrichales</taxon>
        <taxon>Piscirickettsiaceae</taxon>
        <taxon>Methylophaga</taxon>
    </lineage>
</organism>
<reference evidence="2 3" key="1">
    <citation type="journal article" date="2012" name="J. Bacteriol.">
        <title>Complete genome sequences of Methylophaga sp. strain JAM1 and Methylophaga sp. strain JAM7.</title>
        <authorList>
            <person name="Villeneuve C."/>
            <person name="Martineau C."/>
            <person name="Mauffrey F."/>
            <person name="Villemur R."/>
        </authorList>
    </citation>
    <scope>NUCLEOTIDE SEQUENCE [LARGE SCALE GENOMIC DNA]</scope>
    <source>
        <strain evidence="2 3">JAM1</strain>
    </source>
</reference>
<accession>I1XGQ0</accession>
<dbReference type="PATRIC" id="fig|754476.3.peg.713"/>
<evidence type="ECO:0000313" key="2">
    <source>
        <dbReference type="EMBL" id="AFI83569.1"/>
    </source>
</evidence>